<dbReference type="SUPFAM" id="SSF48452">
    <property type="entry name" value="TPR-like"/>
    <property type="match status" value="1"/>
</dbReference>
<name>A0ABP8LBI1_9BACT</name>
<evidence type="ECO:0000313" key="2">
    <source>
        <dbReference type="Proteomes" id="UP001500552"/>
    </source>
</evidence>
<dbReference type="EMBL" id="BAABHC010000003">
    <property type="protein sequence ID" value="GAA4426236.1"/>
    <property type="molecule type" value="Genomic_DNA"/>
</dbReference>
<keyword evidence="1" id="KW-0449">Lipoprotein</keyword>
<gene>
    <name evidence="1" type="ORF">GCM10023188_08080</name>
</gene>
<dbReference type="InterPro" id="IPR041662">
    <property type="entry name" value="SusD-like_2"/>
</dbReference>
<reference evidence="2" key="1">
    <citation type="journal article" date="2019" name="Int. J. Syst. Evol. Microbiol.">
        <title>The Global Catalogue of Microorganisms (GCM) 10K type strain sequencing project: providing services to taxonomists for standard genome sequencing and annotation.</title>
        <authorList>
            <consortium name="The Broad Institute Genomics Platform"/>
            <consortium name="The Broad Institute Genome Sequencing Center for Infectious Disease"/>
            <person name="Wu L."/>
            <person name="Ma J."/>
        </authorList>
    </citation>
    <scope>NUCLEOTIDE SEQUENCE [LARGE SCALE GENOMIC DNA]</scope>
    <source>
        <strain evidence="2">JCM 17926</strain>
    </source>
</reference>
<dbReference type="Pfam" id="PF12771">
    <property type="entry name" value="SusD-like_2"/>
    <property type="match status" value="1"/>
</dbReference>
<evidence type="ECO:0000313" key="1">
    <source>
        <dbReference type="EMBL" id="GAA4426236.1"/>
    </source>
</evidence>
<accession>A0ABP8LBI1</accession>
<comment type="caution">
    <text evidence="1">The sequence shown here is derived from an EMBL/GenBank/DDBJ whole genome shotgun (WGS) entry which is preliminary data.</text>
</comment>
<dbReference type="Proteomes" id="UP001500552">
    <property type="component" value="Unassembled WGS sequence"/>
</dbReference>
<sequence length="497" mass="54244">MKLYNKLLFGAALLTTVSCTEDFEEMNVSPNQPANATSAQLLATAQYNFADNIGDEWNNGRMGMYYAQYWSSTQYTDESRYQIREGVNQTMWNTFYADVLRELVAAQAIEAENQVVGYENRIAIAEIFKVLTYHYLTDIYGGPIPYSEALNDEIATPKYDTGEEVYLGLLSTLDAQVAILDEANPGFGNGDLVYGGDVAMWKKFANSLRLRIALRMIDANPGAATEAIAKSLDPSNGGLISSNAESALFRWIPGAPNNNPLAEAFKTRIDFSMSEPFVEYLQKYDDPRLMVYADPLLGTTDSYVGEVYGLEAGDGNSNGDPKVVSLPSDYAIGETAPTVILDYAEVEFMLAEIAARGIAGVDGTAEEHYNAGIEASFEAAGLSDAQYQAYLAEVPYVGGDLETAKDAIGSQKWIAMYGQGIQAWLERLRLDFEDPYTGEEIFVAPAGGSVDPDVTLVPFRMSYPVTEASLNESNYNAAVQAVGGTNSLGAKPWWDVD</sequence>
<organism evidence="1 2">
    <name type="scientific">Pontibacter saemangeumensis</name>
    <dbReference type="NCBI Taxonomy" id="1084525"/>
    <lineage>
        <taxon>Bacteria</taxon>
        <taxon>Pseudomonadati</taxon>
        <taxon>Bacteroidota</taxon>
        <taxon>Cytophagia</taxon>
        <taxon>Cytophagales</taxon>
        <taxon>Hymenobacteraceae</taxon>
        <taxon>Pontibacter</taxon>
    </lineage>
</organism>
<keyword evidence="2" id="KW-1185">Reference proteome</keyword>
<dbReference type="RefSeq" id="WP_345156971.1">
    <property type="nucleotide sequence ID" value="NZ_BAABHC010000003.1"/>
</dbReference>
<dbReference type="PROSITE" id="PS51257">
    <property type="entry name" value="PROKAR_LIPOPROTEIN"/>
    <property type="match status" value="1"/>
</dbReference>
<proteinExistence type="predicted"/>
<dbReference type="Gene3D" id="1.25.40.390">
    <property type="match status" value="1"/>
</dbReference>
<dbReference type="InterPro" id="IPR011990">
    <property type="entry name" value="TPR-like_helical_dom_sf"/>
</dbReference>
<protein>
    <submittedName>
        <fullName evidence="1">SusD/RagB family nutrient-binding outer membrane lipoprotein</fullName>
    </submittedName>
</protein>